<dbReference type="InterPro" id="IPR036291">
    <property type="entry name" value="NAD(P)-bd_dom_sf"/>
</dbReference>
<evidence type="ECO:0000256" key="1">
    <source>
        <dbReference type="ARBA" id="ARBA00001947"/>
    </source>
</evidence>
<dbReference type="Proteomes" id="UP000306192">
    <property type="component" value="Unassembled WGS sequence"/>
</dbReference>
<evidence type="ECO:0000259" key="8">
    <source>
        <dbReference type="SMART" id="SM00829"/>
    </source>
</evidence>
<keyword evidence="6" id="KW-0520">NAD</keyword>
<dbReference type="Pfam" id="PF00107">
    <property type="entry name" value="ADH_zinc_N"/>
    <property type="match status" value="1"/>
</dbReference>
<feature type="domain" description="Enoyl reductase (ER)" evidence="8">
    <location>
        <begin position="10"/>
        <end position="361"/>
    </location>
</feature>
<sequence>MTLAITLRPGSGVQTETIALAAPGPGQVEVEIRASGVCHSDLHVVNGDWPAERPLVLGHEAAGIVTAIGAGVLDARLGDHVVLSWFAPCGRCTNCAAGKGWLCTGTTALDNTLPDGTTAYTDARGADVWPYLGLGAFSERVVIPESAVVVVPPELPFEIGALLGCSVTTGIGAVVNTASVPMGASAAVIGCGGVGLSIIMGLKLIGANPIIAIDVSDEKLEAARALGATTLLRGDLVDTTAEIQSSLGGVDFAFEAIGRVATIESLPGLLARGGTAVLVGMTPIGLRASIDPFDLADQGKNILGCNYGSSVARVDIPRLAKLYLAGRLPLDQLIGRIRPLAEASEALTELGQGVGLRTILVPPKRSQR</sequence>
<dbReference type="InterPro" id="IPR020843">
    <property type="entry name" value="ER"/>
</dbReference>
<reference evidence="9 10" key="1">
    <citation type="journal article" date="2019" name="Microorganisms">
        <title>Systematic Affiliation and Genome Analysis of Subtercola vilae DB165(T) with Particular Emphasis on Cold Adaptation of an Isolate from a High-Altitude Cold Volcano Lake.</title>
        <authorList>
            <person name="Villalobos A.S."/>
            <person name="Wiese J."/>
            <person name="Imhoff J.F."/>
            <person name="Dorador C."/>
            <person name="Keller A."/>
            <person name="Hentschel U."/>
        </authorList>
    </citation>
    <scope>NUCLEOTIDE SEQUENCE [LARGE SCALE GENOMIC DNA]</scope>
    <source>
        <strain evidence="9 10">DB165</strain>
    </source>
</reference>
<dbReference type="GO" id="GO:0046294">
    <property type="term" value="P:formaldehyde catabolic process"/>
    <property type="evidence" value="ECO:0007669"/>
    <property type="project" value="TreeGrafter"/>
</dbReference>
<comment type="cofactor">
    <cofactor evidence="1 7">
        <name>Zn(2+)</name>
        <dbReference type="ChEBI" id="CHEBI:29105"/>
    </cofactor>
</comment>
<dbReference type="GO" id="GO:0051903">
    <property type="term" value="F:S-(hydroxymethyl)glutathione dehydrogenase [NAD(P)+] activity"/>
    <property type="evidence" value="ECO:0007669"/>
    <property type="project" value="TreeGrafter"/>
</dbReference>
<dbReference type="PANTHER" id="PTHR43880:SF12">
    <property type="entry name" value="ALCOHOL DEHYDROGENASE CLASS-3"/>
    <property type="match status" value="1"/>
</dbReference>
<evidence type="ECO:0000256" key="5">
    <source>
        <dbReference type="ARBA" id="ARBA00023002"/>
    </source>
</evidence>
<name>A0A4T2BZX0_9MICO</name>
<protein>
    <submittedName>
        <fullName evidence="9">Alcohol dehydrogenase</fullName>
    </submittedName>
</protein>
<evidence type="ECO:0000313" key="10">
    <source>
        <dbReference type="Proteomes" id="UP000306192"/>
    </source>
</evidence>
<keyword evidence="3 7" id="KW-0479">Metal-binding</keyword>
<dbReference type="InterPro" id="IPR013154">
    <property type="entry name" value="ADH-like_N"/>
</dbReference>
<dbReference type="InterPro" id="IPR013149">
    <property type="entry name" value="ADH-like_C"/>
</dbReference>
<dbReference type="OrthoDB" id="334894at2"/>
<dbReference type="SUPFAM" id="SSF51735">
    <property type="entry name" value="NAD(P)-binding Rossmann-fold domains"/>
    <property type="match status" value="1"/>
</dbReference>
<dbReference type="GO" id="GO:0005829">
    <property type="term" value="C:cytosol"/>
    <property type="evidence" value="ECO:0007669"/>
    <property type="project" value="TreeGrafter"/>
</dbReference>
<dbReference type="Pfam" id="PF08240">
    <property type="entry name" value="ADH_N"/>
    <property type="match status" value="1"/>
</dbReference>
<dbReference type="Gene3D" id="3.40.50.720">
    <property type="entry name" value="NAD(P)-binding Rossmann-like Domain"/>
    <property type="match status" value="1"/>
</dbReference>
<dbReference type="Gene3D" id="3.90.180.10">
    <property type="entry name" value="Medium-chain alcohol dehydrogenases, catalytic domain"/>
    <property type="match status" value="1"/>
</dbReference>
<dbReference type="RefSeq" id="WP_136641839.1">
    <property type="nucleotide sequence ID" value="NZ_QYRT01000012.1"/>
</dbReference>
<dbReference type="InterPro" id="IPR011032">
    <property type="entry name" value="GroES-like_sf"/>
</dbReference>
<evidence type="ECO:0000256" key="2">
    <source>
        <dbReference type="ARBA" id="ARBA00008072"/>
    </source>
</evidence>
<dbReference type="InterPro" id="IPR002328">
    <property type="entry name" value="ADH_Zn_CS"/>
</dbReference>
<organism evidence="9 10">
    <name type="scientific">Subtercola vilae</name>
    <dbReference type="NCBI Taxonomy" id="2056433"/>
    <lineage>
        <taxon>Bacteria</taxon>
        <taxon>Bacillati</taxon>
        <taxon>Actinomycetota</taxon>
        <taxon>Actinomycetes</taxon>
        <taxon>Micrococcales</taxon>
        <taxon>Microbacteriaceae</taxon>
        <taxon>Subtercola</taxon>
    </lineage>
</organism>
<evidence type="ECO:0000256" key="7">
    <source>
        <dbReference type="RuleBase" id="RU361277"/>
    </source>
</evidence>
<dbReference type="PANTHER" id="PTHR43880">
    <property type="entry name" value="ALCOHOL DEHYDROGENASE"/>
    <property type="match status" value="1"/>
</dbReference>
<keyword evidence="5" id="KW-0560">Oxidoreductase</keyword>
<proteinExistence type="inferred from homology"/>
<evidence type="ECO:0000256" key="6">
    <source>
        <dbReference type="ARBA" id="ARBA00023027"/>
    </source>
</evidence>
<dbReference type="EMBL" id="QYRT01000012">
    <property type="protein sequence ID" value="TIH37415.1"/>
    <property type="molecule type" value="Genomic_DNA"/>
</dbReference>
<evidence type="ECO:0000256" key="3">
    <source>
        <dbReference type="ARBA" id="ARBA00022723"/>
    </source>
</evidence>
<accession>A0A4T2BZX0</accession>
<evidence type="ECO:0000313" key="9">
    <source>
        <dbReference type="EMBL" id="TIH37415.1"/>
    </source>
</evidence>
<dbReference type="GO" id="GO:0008270">
    <property type="term" value="F:zinc ion binding"/>
    <property type="evidence" value="ECO:0007669"/>
    <property type="project" value="InterPro"/>
</dbReference>
<dbReference type="FunFam" id="3.40.50.720:FF:000003">
    <property type="entry name" value="S-(hydroxymethyl)glutathione dehydrogenase"/>
    <property type="match status" value="1"/>
</dbReference>
<dbReference type="SMART" id="SM00829">
    <property type="entry name" value="PKS_ER"/>
    <property type="match status" value="1"/>
</dbReference>
<keyword evidence="10" id="KW-1185">Reference proteome</keyword>
<dbReference type="AlphaFoldDB" id="A0A4T2BZX0"/>
<dbReference type="PROSITE" id="PS00059">
    <property type="entry name" value="ADH_ZINC"/>
    <property type="match status" value="1"/>
</dbReference>
<comment type="similarity">
    <text evidence="2 7">Belongs to the zinc-containing alcohol dehydrogenase family.</text>
</comment>
<keyword evidence="4 7" id="KW-0862">Zinc</keyword>
<dbReference type="SUPFAM" id="SSF50129">
    <property type="entry name" value="GroES-like"/>
    <property type="match status" value="1"/>
</dbReference>
<comment type="caution">
    <text evidence="9">The sequence shown here is derived from an EMBL/GenBank/DDBJ whole genome shotgun (WGS) entry which is preliminary data.</text>
</comment>
<evidence type="ECO:0000256" key="4">
    <source>
        <dbReference type="ARBA" id="ARBA00022833"/>
    </source>
</evidence>
<gene>
    <name evidence="9" type="ORF">D4765_08400</name>
</gene>